<gene>
    <name evidence="2" type="ORF">PGT21_004489</name>
    <name evidence="3" type="ORF">PGTUg99_028862</name>
</gene>
<organism evidence="3 5">
    <name type="scientific">Puccinia graminis f. sp. tritici</name>
    <dbReference type="NCBI Taxonomy" id="56615"/>
    <lineage>
        <taxon>Eukaryota</taxon>
        <taxon>Fungi</taxon>
        <taxon>Dikarya</taxon>
        <taxon>Basidiomycota</taxon>
        <taxon>Pucciniomycotina</taxon>
        <taxon>Pucciniomycetes</taxon>
        <taxon>Pucciniales</taxon>
        <taxon>Pucciniaceae</taxon>
        <taxon>Puccinia</taxon>
    </lineage>
</organism>
<evidence type="ECO:0000313" key="4">
    <source>
        <dbReference type="Proteomes" id="UP000324748"/>
    </source>
</evidence>
<protein>
    <submittedName>
        <fullName evidence="3">Uncharacterized protein</fullName>
    </submittedName>
</protein>
<dbReference type="EMBL" id="VSWC01000119">
    <property type="protein sequence ID" value="KAA1082474.1"/>
    <property type="molecule type" value="Genomic_DNA"/>
</dbReference>
<accession>A0A5B0S959</accession>
<proteinExistence type="predicted"/>
<evidence type="ECO:0000256" key="1">
    <source>
        <dbReference type="SAM" id="MobiDB-lite"/>
    </source>
</evidence>
<name>A0A5B0S959_PUCGR</name>
<feature type="region of interest" description="Disordered" evidence="1">
    <location>
        <begin position="1"/>
        <end position="48"/>
    </location>
</feature>
<sequence length="151" mass="16262">MQHSNATSQDGAHARAESNQPTNDSCKGQQSSAAPPNSSAKETPVTTELEATEKVLKKIKDLVAQLDRILANPKNADMQIYRLVKSIEFVFGMGGTNRIRALEGNTAPFQGITAPLEGITTRLEGININEEALGIYNQVGQQANQVDQGNQ</sequence>
<keyword evidence="4" id="KW-1185">Reference proteome</keyword>
<evidence type="ECO:0000313" key="3">
    <source>
        <dbReference type="EMBL" id="KAA1133633.1"/>
    </source>
</evidence>
<feature type="compositionally biased region" description="Polar residues" evidence="1">
    <location>
        <begin position="1"/>
        <end position="10"/>
    </location>
</feature>
<evidence type="ECO:0000313" key="5">
    <source>
        <dbReference type="Proteomes" id="UP000325313"/>
    </source>
</evidence>
<dbReference type="Proteomes" id="UP000324748">
    <property type="component" value="Unassembled WGS sequence"/>
</dbReference>
<dbReference type="EMBL" id="VDEP01000071">
    <property type="protein sequence ID" value="KAA1133633.1"/>
    <property type="molecule type" value="Genomic_DNA"/>
</dbReference>
<evidence type="ECO:0000313" key="2">
    <source>
        <dbReference type="EMBL" id="KAA1082474.1"/>
    </source>
</evidence>
<dbReference type="Proteomes" id="UP000325313">
    <property type="component" value="Unassembled WGS sequence"/>
</dbReference>
<feature type="compositionally biased region" description="Low complexity" evidence="1">
    <location>
        <begin position="31"/>
        <end position="40"/>
    </location>
</feature>
<reference evidence="4 5" key="1">
    <citation type="submission" date="2019-05" db="EMBL/GenBank/DDBJ databases">
        <title>Emergence of the Ug99 lineage of the wheat stem rust pathogen through somatic hybridization.</title>
        <authorList>
            <person name="Li F."/>
            <person name="Upadhyaya N.M."/>
            <person name="Sperschneider J."/>
            <person name="Matny O."/>
            <person name="Nguyen-Phuc H."/>
            <person name="Mago R."/>
            <person name="Raley C."/>
            <person name="Miller M.E."/>
            <person name="Silverstein K.A.T."/>
            <person name="Henningsen E."/>
            <person name="Hirsch C.D."/>
            <person name="Visser B."/>
            <person name="Pretorius Z.A."/>
            <person name="Steffenson B.J."/>
            <person name="Schwessinger B."/>
            <person name="Dodds P.N."/>
            <person name="Figueroa M."/>
        </authorList>
    </citation>
    <scope>NUCLEOTIDE SEQUENCE [LARGE SCALE GENOMIC DNA]</scope>
    <source>
        <strain evidence="2">21-0</strain>
        <strain evidence="3 5">Ug99</strain>
    </source>
</reference>
<comment type="caution">
    <text evidence="3">The sequence shown here is derived from an EMBL/GenBank/DDBJ whole genome shotgun (WGS) entry which is preliminary data.</text>
</comment>
<feature type="compositionally biased region" description="Polar residues" evidence="1">
    <location>
        <begin position="17"/>
        <end position="30"/>
    </location>
</feature>
<dbReference type="AlphaFoldDB" id="A0A5B0S959"/>